<protein>
    <recommendedName>
        <fullName evidence="4">Peptidase M50 domain-containing protein</fullName>
    </recommendedName>
</protein>
<evidence type="ECO:0008006" key="4">
    <source>
        <dbReference type="Google" id="ProtNLM"/>
    </source>
</evidence>
<proteinExistence type="predicted"/>
<accession>A0A369W7R9</accession>
<dbReference type="PANTHER" id="PTHR35864:SF1">
    <property type="entry name" value="ZINC METALLOPROTEASE YWHC-RELATED"/>
    <property type="match status" value="1"/>
</dbReference>
<dbReference type="AlphaFoldDB" id="A0A369W7R9"/>
<keyword evidence="1" id="KW-0812">Transmembrane</keyword>
<evidence type="ECO:0000313" key="3">
    <source>
        <dbReference type="Proteomes" id="UP000253759"/>
    </source>
</evidence>
<feature type="transmembrane region" description="Helical" evidence="1">
    <location>
        <begin position="87"/>
        <end position="109"/>
    </location>
</feature>
<gene>
    <name evidence="2" type="ORF">DVH29_03825</name>
</gene>
<name>A0A369W7R9_9HYPH</name>
<dbReference type="Proteomes" id="UP000253759">
    <property type="component" value="Unassembled WGS sequence"/>
</dbReference>
<organism evidence="2 3">
    <name type="scientific">Pelagibacterium lacus</name>
    <dbReference type="NCBI Taxonomy" id="2282655"/>
    <lineage>
        <taxon>Bacteria</taxon>
        <taxon>Pseudomonadati</taxon>
        <taxon>Pseudomonadota</taxon>
        <taxon>Alphaproteobacteria</taxon>
        <taxon>Hyphomicrobiales</taxon>
        <taxon>Devosiaceae</taxon>
        <taxon>Pelagibacterium</taxon>
    </lineage>
</organism>
<keyword evidence="3" id="KW-1185">Reference proteome</keyword>
<feature type="transmembrane region" description="Helical" evidence="1">
    <location>
        <begin position="173"/>
        <end position="189"/>
    </location>
</feature>
<comment type="caution">
    <text evidence="2">The sequence shown here is derived from an EMBL/GenBank/DDBJ whole genome shotgun (WGS) entry which is preliminary data.</text>
</comment>
<reference evidence="3" key="1">
    <citation type="submission" date="2018-07" db="EMBL/GenBank/DDBJ databases">
        <authorList>
            <person name="Liu B.-T."/>
            <person name="Du Z."/>
        </authorList>
    </citation>
    <scope>NUCLEOTIDE SEQUENCE [LARGE SCALE GENOMIC DNA]</scope>
    <source>
        <strain evidence="3">XYN52</strain>
    </source>
</reference>
<dbReference type="RefSeq" id="WP_114644831.1">
    <property type="nucleotide sequence ID" value="NZ_QQNH01000003.1"/>
</dbReference>
<keyword evidence="1" id="KW-1133">Transmembrane helix</keyword>
<feature type="transmembrane region" description="Helical" evidence="1">
    <location>
        <begin position="145"/>
        <end position="161"/>
    </location>
</feature>
<dbReference type="OrthoDB" id="9800627at2"/>
<evidence type="ECO:0000256" key="1">
    <source>
        <dbReference type="SAM" id="Phobius"/>
    </source>
</evidence>
<feature type="transmembrane region" description="Helical" evidence="1">
    <location>
        <begin position="48"/>
        <end position="67"/>
    </location>
</feature>
<evidence type="ECO:0000313" key="2">
    <source>
        <dbReference type="EMBL" id="RDE10067.1"/>
    </source>
</evidence>
<dbReference type="EMBL" id="QQNH01000003">
    <property type="protein sequence ID" value="RDE10067.1"/>
    <property type="molecule type" value="Genomic_DNA"/>
</dbReference>
<sequence length="204" mass="21519">MSLLHDLTMGAIVSRIAGMLIFVALHGGMLALMARLLGSAMPEKEGRLTASPLAHLSLWGLAMAVLFRAGWARPAHIDPAQLRGGRPALVAIAVAALLISLALVPLLDLARPWIAASMPRTAGYAVLTVIVAVQDISLLSVAINALPLPGLTGGLVLVALFPDRARLWRRLEIPVLAAIVILMVAGVLVPDRLLPILRPIFSSL</sequence>
<dbReference type="PANTHER" id="PTHR35864">
    <property type="entry name" value="ZINC METALLOPROTEASE MJ0611-RELATED"/>
    <property type="match status" value="1"/>
</dbReference>
<keyword evidence="1" id="KW-0472">Membrane</keyword>
<dbReference type="InterPro" id="IPR052348">
    <property type="entry name" value="Metallopeptidase_M50B"/>
</dbReference>
<feature type="transmembrane region" description="Helical" evidence="1">
    <location>
        <begin position="12"/>
        <end position="36"/>
    </location>
</feature>